<dbReference type="Proteomes" id="UP001302602">
    <property type="component" value="Unassembled WGS sequence"/>
</dbReference>
<keyword evidence="3" id="KW-1185">Reference proteome</keyword>
<protein>
    <submittedName>
        <fullName evidence="2">Uncharacterized protein</fullName>
    </submittedName>
</protein>
<organism evidence="2 3">
    <name type="scientific">Parathielavia appendiculata</name>
    <dbReference type="NCBI Taxonomy" id="2587402"/>
    <lineage>
        <taxon>Eukaryota</taxon>
        <taxon>Fungi</taxon>
        <taxon>Dikarya</taxon>
        <taxon>Ascomycota</taxon>
        <taxon>Pezizomycotina</taxon>
        <taxon>Sordariomycetes</taxon>
        <taxon>Sordariomycetidae</taxon>
        <taxon>Sordariales</taxon>
        <taxon>Chaetomiaceae</taxon>
        <taxon>Parathielavia</taxon>
    </lineage>
</organism>
<feature type="region of interest" description="Disordered" evidence="1">
    <location>
        <begin position="67"/>
        <end position="134"/>
    </location>
</feature>
<evidence type="ECO:0000256" key="1">
    <source>
        <dbReference type="SAM" id="MobiDB-lite"/>
    </source>
</evidence>
<proteinExistence type="predicted"/>
<name>A0AAN6Z2G1_9PEZI</name>
<reference evidence="2" key="1">
    <citation type="journal article" date="2023" name="Mol. Phylogenet. Evol.">
        <title>Genome-scale phylogeny and comparative genomics of the fungal order Sordariales.</title>
        <authorList>
            <person name="Hensen N."/>
            <person name="Bonometti L."/>
            <person name="Westerberg I."/>
            <person name="Brannstrom I.O."/>
            <person name="Guillou S."/>
            <person name="Cros-Aarteil S."/>
            <person name="Calhoun S."/>
            <person name="Haridas S."/>
            <person name="Kuo A."/>
            <person name="Mondo S."/>
            <person name="Pangilinan J."/>
            <person name="Riley R."/>
            <person name="LaButti K."/>
            <person name="Andreopoulos B."/>
            <person name="Lipzen A."/>
            <person name="Chen C."/>
            <person name="Yan M."/>
            <person name="Daum C."/>
            <person name="Ng V."/>
            <person name="Clum A."/>
            <person name="Steindorff A."/>
            <person name="Ohm R.A."/>
            <person name="Martin F."/>
            <person name="Silar P."/>
            <person name="Natvig D.O."/>
            <person name="Lalanne C."/>
            <person name="Gautier V."/>
            <person name="Ament-Velasquez S.L."/>
            <person name="Kruys A."/>
            <person name="Hutchinson M.I."/>
            <person name="Powell A.J."/>
            <person name="Barry K."/>
            <person name="Miller A.N."/>
            <person name="Grigoriev I.V."/>
            <person name="Debuchy R."/>
            <person name="Gladieux P."/>
            <person name="Hiltunen Thoren M."/>
            <person name="Johannesson H."/>
        </authorList>
    </citation>
    <scope>NUCLEOTIDE SEQUENCE</scope>
    <source>
        <strain evidence="2">CBS 731.68</strain>
    </source>
</reference>
<comment type="caution">
    <text evidence="2">The sequence shown here is derived from an EMBL/GenBank/DDBJ whole genome shotgun (WGS) entry which is preliminary data.</text>
</comment>
<evidence type="ECO:0000313" key="2">
    <source>
        <dbReference type="EMBL" id="KAK4122871.1"/>
    </source>
</evidence>
<dbReference type="AlphaFoldDB" id="A0AAN6Z2G1"/>
<feature type="non-terminal residue" evidence="2">
    <location>
        <position position="1"/>
    </location>
</feature>
<sequence>MTERARVVLKGDAHNQSTVRVFYQPVRKNGINTLCTCHQSVPERLYGASFHRRQLYFIQVYPGRCHHETDSSGPPYSPIFHGDPRRPPPRCARRGPPGAPERRYLRETWAQGHKHHCRNKRDEHSRQAQRQWSP</sequence>
<dbReference type="RefSeq" id="XP_062646642.1">
    <property type="nucleotide sequence ID" value="XM_062795647.1"/>
</dbReference>
<dbReference type="GeneID" id="87832415"/>
<gene>
    <name evidence="2" type="ORF">N657DRAFT_672654</name>
</gene>
<accession>A0AAN6Z2G1</accession>
<reference evidence="2" key="2">
    <citation type="submission" date="2023-05" db="EMBL/GenBank/DDBJ databases">
        <authorList>
            <consortium name="Lawrence Berkeley National Laboratory"/>
            <person name="Steindorff A."/>
            <person name="Hensen N."/>
            <person name="Bonometti L."/>
            <person name="Westerberg I."/>
            <person name="Brannstrom I.O."/>
            <person name="Guillou S."/>
            <person name="Cros-Aarteil S."/>
            <person name="Calhoun S."/>
            <person name="Haridas S."/>
            <person name="Kuo A."/>
            <person name="Mondo S."/>
            <person name="Pangilinan J."/>
            <person name="Riley R."/>
            <person name="Labutti K."/>
            <person name="Andreopoulos B."/>
            <person name="Lipzen A."/>
            <person name="Chen C."/>
            <person name="Yanf M."/>
            <person name="Daum C."/>
            <person name="Ng V."/>
            <person name="Clum A."/>
            <person name="Ohm R."/>
            <person name="Martin F."/>
            <person name="Silar P."/>
            <person name="Natvig D."/>
            <person name="Lalanne C."/>
            <person name="Gautier V."/>
            <person name="Ament-Velasquez S.L."/>
            <person name="Kruys A."/>
            <person name="Hutchinson M.I."/>
            <person name="Powell A.J."/>
            <person name="Barry K."/>
            <person name="Miller A.N."/>
            <person name="Grigoriev I.V."/>
            <person name="Debuchy R."/>
            <person name="Gladieux P."/>
            <person name="Thoren M.H."/>
            <person name="Johannesson H."/>
        </authorList>
    </citation>
    <scope>NUCLEOTIDE SEQUENCE</scope>
    <source>
        <strain evidence="2">CBS 731.68</strain>
    </source>
</reference>
<evidence type="ECO:0000313" key="3">
    <source>
        <dbReference type="Proteomes" id="UP001302602"/>
    </source>
</evidence>
<dbReference type="EMBL" id="MU853230">
    <property type="protein sequence ID" value="KAK4122871.1"/>
    <property type="molecule type" value="Genomic_DNA"/>
</dbReference>